<feature type="domain" description="WW" evidence="7">
    <location>
        <begin position="51"/>
        <end position="83"/>
    </location>
</feature>
<feature type="domain" description="FF" evidence="8">
    <location>
        <begin position="541"/>
        <end position="602"/>
    </location>
</feature>
<dbReference type="InterPro" id="IPR036020">
    <property type="entry name" value="WW_dom_sf"/>
</dbReference>
<feature type="domain" description="WW" evidence="7">
    <location>
        <begin position="10"/>
        <end position="37"/>
    </location>
</feature>
<keyword evidence="3" id="KW-0677">Repeat</keyword>
<dbReference type="InterPro" id="IPR036517">
    <property type="entry name" value="FF_domain_sf"/>
</dbReference>
<keyword evidence="2" id="KW-0507">mRNA processing</keyword>
<evidence type="ECO:0000313" key="9">
    <source>
        <dbReference type="EMBL" id="KAB5588676.1"/>
    </source>
</evidence>
<dbReference type="PROSITE" id="PS50020">
    <property type="entry name" value="WW_DOMAIN_2"/>
    <property type="match status" value="2"/>
</dbReference>
<gene>
    <name evidence="9" type="ORF">CTheo_7885</name>
</gene>
<dbReference type="PROSITE" id="PS01159">
    <property type="entry name" value="WW_DOMAIN_1"/>
    <property type="match status" value="1"/>
</dbReference>
<dbReference type="SMART" id="SM00441">
    <property type="entry name" value="FF"/>
    <property type="match status" value="4"/>
</dbReference>
<evidence type="ECO:0000256" key="6">
    <source>
        <dbReference type="SAM" id="MobiDB-lite"/>
    </source>
</evidence>
<dbReference type="PROSITE" id="PS51676">
    <property type="entry name" value="FF"/>
    <property type="match status" value="2"/>
</dbReference>
<dbReference type="GO" id="GO:0005685">
    <property type="term" value="C:U1 snRNP"/>
    <property type="evidence" value="ECO:0007669"/>
    <property type="project" value="TreeGrafter"/>
</dbReference>
<proteinExistence type="predicted"/>
<dbReference type="Gene3D" id="2.20.70.10">
    <property type="match status" value="2"/>
</dbReference>
<dbReference type="GO" id="GO:0045292">
    <property type="term" value="P:mRNA cis splicing, via spliceosome"/>
    <property type="evidence" value="ECO:0007669"/>
    <property type="project" value="InterPro"/>
</dbReference>
<evidence type="ECO:0000256" key="5">
    <source>
        <dbReference type="ARBA" id="ARBA00023242"/>
    </source>
</evidence>
<organism evidence="9 10">
    <name type="scientific">Ceratobasidium theobromae</name>
    <dbReference type="NCBI Taxonomy" id="1582974"/>
    <lineage>
        <taxon>Eukaryota</taxon>
        <taxon>Fungi</taxon>
        <taxon>Dikarya</taxon>
        <taxon>Basidiomycota</taxon>
        <taxon>Agaricomycotina</taxon>
        <taxon>Agaricomycetes</taxon>
        <taxon>Cantharellales</taxon>
        <taxon>Ceratobasidiaceae</taxon>
        <taxon>Ceratobasidium</taxon>
    </lineage>
</organism>
<evidence type="ECO:0000259" key="7">
    <source>
        <dbReference type="PROSITE" id="PS50020"/>
    </source>
</evidence>
<dbReference type="SMART" id="SM00456">
    <property type="entry name" value="WW"/>
    <property type="match status" value="2"/>
</dbReference>
<dbReference type="InterPro" id="IPR001202">
    <property type="entry name" value="WW_dom"/>
</dbReference>
<dbReference type="InterPro" id="IPR039726">
    <property type="entry name" value="Prp40-like"/>
</dbReference>
<evidence type="ECO:0000256" key="2">
    <source>
        <dbReference type="ARBA" id="ARBA00022664"/>
    </source>
</evidence>
<evidence type="ECO:0000256" key="1">
    <source>
        <dbReference type="ARBA" id="ARBA00004123"/>
    </source>
</evidence>
<dbReference type="SUPFAM" id="SSF51045">
    <property type="entry name" value="WW domain"/>
    <property type="match status" value="2"/>
</dbReference>
<evidence type="ECO:0000256" key="4">
    <source>
        <dbReference type="ARBA" id="ARBA00023187"/>
    </source>
</evidence>
<dbReference type="FunFam" id="1.10.10.440:FF:000013">
    <property type="entry name" value="pre-mRNA-processing protein 40A isoform X1"/>
    <property type="match status" value="1"/>
</dbReference>
<dbReference type="PANTHER" id="PTHR11864">
    <property type="entry name" value="PRE-MRNA-PROCESSING PROTEIN PRP40"/>
    <property type="match status" value="1"/>
</dbReference>
<dbReference type="SUPFAM" id="SSF81698">
    <property type="entry name" value="FF domain"/>
    <property type="match status" value="4"/>
</dbReference>
<dbReference type="GO" id="GO:0071004">
    <property type="term" value="C:U2-type prespliceosome"/>
    <property type="evidence" value="ECO:0007669"/>
    <property type="project" value="TreeGrafter"/>
</dbReference>
<dbReference type="CDD" id="cd00201">
    <property type="entry name" value="WW"/>
    <property type="match status" value="2"/>
</dbReference>
<dbReference type="Pfam" id="PF00397">
    <property type="entry name" value="WW"/>
    <property type="match status" value="1"/>
</dbReference>
<keyword evidence="10" id="KW-1185">Reference proteome</keyword>
<comment type="subcellular location">
    <subcellularLocation>
        <location evidence="1">Nucleus</location>
    </subcellularLocation>
</comment>
<keyword evidence="4" id="KW-0508">mRNA splicing</keyword>
<dbReference type="InterPro" id="IPR002713">
    <property type="entry name" value="FF_domain"/>
</dbReference>
<dbReference type="EMBL" id="SSOP01000393">
    <property type="protein sequence ID" value="KAB5588676.1"/>
    <property type="molecule type" value="Genomic_DNA"/>
</dbReference>
<feature type="domain" description="FF" evidence="8">
    <location>
        <begin position="409"/>
        <end position="470"/>
    </location>
</feature>
<keyword evidence="5" id="KW-0539">Nucleus</keyword>
<sequence length="765" mass="89062">MATLPSSGIWAEYRNPEGRTYWYNTQTKASSWEKPEELKTPFEVRATFNKAMAKTPWKEHLSQGRKYWYHAQTKESKWEMPQELVDLMEKVNKENPMPAGLPPRPGAPNFVAGPVTHGDGLPAVPGLPVNPTLALVGPGGMRPLGMPGAPGVPGFMGQMPGFMPSPTVGAGGGSPLPTRPNMPDDPIIPPGGFLTHDEAEKAFAHLLKKAGVDTTWTWDRTMRAVITDPLYKALGSLAEKKAAWQKYVEGIKAKEREDRDARIAKARSGIRNLLTNSKDVFYYTTFPTAEKLFAKVHAWNAAKIEEERRVIFDEFIEEQKNAETIKQRELKTKNIARIVSLFKELDVDVVTKWRTAQQRVMECDEWRENEELRTLGPLDMLLAFEDYSRAQERIYQEETQKKAMEKARKERKARDAFRELLDELVKGGHIRAKTKWKTVYPLFAEDERYLNLLGTPGSNPIELFWDVVDQFDQALEEKVSRVNRAMDAKGIKFSVSLTSDGLRDAIRGSEEIEGLSDKDVAEVYETFKEELNQKAAEESRKAERRKRHQIEDLRSALKKMDPPIGLDIPYEQAVPLMQDLKEFKAIEDEETRAAAFAKYVRKQKEKLKELSEDGGSTTSRKRKEPSSHHSYERERDSRSRHHRDYDDRRHGYEDEYDRDRDRDRNRDRDREYRDRDRDYRDRDRDYREHRDRDRDYRSSRYERDDRDRERDRERGHRSEKHRRDAMDVDPPSGKDKYELDYDERARKKSRMEVDGREDSPEEGEI</sequence>
<dbReference type="Proteomes" id="UP000383932">
    <property type="component" value="Unassembled WGS sequence"/>
</dbReference>
<protein>
    <submittedName>
        <fullName evidence="9">Pre-mRNA-processing protein prp40</fullName>
    </submittedName>
</protein>
<dbReference type="PANTHER" id="PTHR11864:SF0">
    <property type="entry name" value="PRP40 PRE-MRNA PROCESSING FACTOR 40 HOMOLOG A (YEAST)"/>
    <property type="match status" value="1"/>
</dbReference>
<dbReference type="OrthoDB" id="187617at2759"/>
<feature type="region of interest" description="Disordered" evidence="6">
    <location>
        <begin position="607"/>
        <end position="765"/>
    </location>
</feature>
<evidence type="ECO:0000259" key="8">
    <source>
        <dbReference type="PROSITE" id="PS51676"/>
    </source>
</evidence>
<comment type="caution">
    <text evidence="9">The sequence shown here is derived from an EMBL/GenBank/DDBJ whole genome shotgun (WGS) entry which is preliminary data.</text>
</comment>
<evidence type="ECO:0000313" key="10">
    <source>
        <dbReference type="Proteomes" id="UP000383932"/>
    </source>
</evidence>
<evidence type="ECO:0000256" key="3">
    <source>
        <dbReference type="ARBA" id="ARBA00022737"/>
    </source>
</evidence>
<dbReference type="GO" id="GO:0003723">
    <property type="term" value="F:RNA binding"/>
    <property type="evidence" value="ECO:0007669"/>
    <property type="project" value="TreeGrafter"/>
</dbReference>
<dbReference type="Pfam" id="PF01846">
    <property type="entry name" value="FF"/>
    <property type="match status" value="2"/>
</dbReference>
<accession>A0A5N5QB91</accession>
<name>A0A5N5QB91_9AGAM</name>
<feature type="compositionally biased region" description="Basic and acidic residues" evidence="6">
    <location>
        <begin position="624"/>
        <end position="758"/>
    </location>
</feature>
<reference evidence="9 10" key="1">
    <citation type="journal article" date="2019" name="Fungal Biol. Biotechnol.">
        <title>Draft genome sequence of fastidious pathogen Ceratobasidium theobromae, which causes vascular-streak dieback in Theobroma cacao.</title>
        <authorList>
            <person name="Ali S.S."/>
            <person name="Asman A."/>
            <person name="Shao J."/>
            <person name="Firmansyah A.P."/>
            <person name="Susilo A.W."/>
            <person name="Rosmana A."/>
            <person name="McMahon P."/>
            <person name="Junaid M."/>
            <person name="Guest D."/>
            <person name="Kheng T.Y."/>
            <person name="Meinhardt L.W."/>
            <person name="Bailey B.A."/>
        </authorList>
    </citation>
    <scope>NUCLEOTIDE SEQUENCE [LARGE SCALE GENOMIC DNA]</scope>
    <source>
        <strain evidence="9 10">CT2</strain>
    </source>
</reference>
<dbReference type="AlphaFoldDB" id="A0A5N5QB91"/>
<dbReference type="Gene3D" id="1.10.10.440">
    <property type="entry name" value="FF domain"/>
    <property type="match status" value="4"/>
</dbReference>